<evidence type="ECO:0000256" key="1">
    <source>
        <dbReference type="SAM" id="Phobius"/>
    </source>
</evidence>
<name>A0A0L6VTS5_9BASI</name>
<dbReference type="Proteomes" id="UP000037035">
    <property type="component" value="Unassembled WGS sequence"/>
</dbReference>
<evidence type="ECO:0000313" key="3">
    <source>
        <dbReference type="Proteomes" id="UP000037035"/>
    </source>
</evidence>
<proteinExistence type="predicted"/>
<evidence type="ECO:0000313" key="2">
    <source>
        <dbReference type="EMBL" id="KNZ64091.1"/>
    </source>
</evidence>
<sequence length="127" mass="14629">MDFNPAMDGIKAFGLATLLVVGSSSIAITALGRRWELSGWDDWRIFIQAGQLGNKLIPRSWTQYVARAIPDRLRPSPPAQDLDHHSSPPDWHWIHALDREWRLELARRDAERRLWNAQRKAAGKPVW</sequence>
<dbReference type="OrthoDB" id="2506296at2759"/>
<dbReference type="AlphaFoldDB" id="A0A0L6VTS5"/>
<dbReference type="VEuPathDB" id="FungiDB:VP01_10686g1"/>
<organism evidence="2 3">
    <name type="scientific">Puccinia sorghi</name>
    <dbReference type="NCBI Taxonomy" id="27349"/>
    <lineage>
        <taxon>Eukaryota</taxon>
        <taxon>Fungi</taxon>
        <taxon>Dikarya</taxon>
        <taxon>Basidiomycota</taxon>
        <taxon>Pucciniomycotina</taxon>
        <taxon>Pucciniomycetes</taxon>
        <taxon>Pucciniales</taxon>
        <taxon>Pucciniaceae</taxon>
        <taxon>Puccinia</taxon>
    </lineage>
</organism>
<protein>
    <submittedName>
        <fullName evidence="2">Uncharacterized protein</fullName>
    </submittedName>
</protein>
<keyword evidence="1" id="KW-1133">Transmembrane helix</keyword>
<dbReference type="EMBL" id="LAVV01000761">
    <property type="protein sequence ID" value="KNZ64091.1"/>
    <property type="molecule type" value="Genomic_DNA"/>
</dbReference>
<reference evidence="2 3" key="1">
    <citation type="submission" date="2015-08" db="EMBL/GenBank/DDBJ databases">
        <title>Next Generation Sequencing and Analysis of the Genome of Puccinia sorghi L Schw, the Causal Agent of Maize Common Rust.</title>
        <authorList>
            <person name="Rochi L."/>
            <person name="Burguener G."/>
            <person name="Darino M."/>
            <person name="Turjanski A."/>
            <person name="Kreff E."/>
            <person name="Dieguez M.J."/>
            <person name="Sacco F."/>
        </authorList>
    </citation>
    <scope>NUCLEOTIDE SEQUENCE [LARGE SCALE GENOMIC DNA]</scope>
    <source>
        <strain evidence="2 3">RO10H11247</strain>
    </source>
</reference>
<accession>A0A0L6VTS5</accession>
<feature type="transmembrane region" description="Helical" evidence="1">
    <location>
        <begin position="12"/>
        <end position="31"/>
    </location>
</feature>
<keyword evidence="1" id="KW-0472">Membrane</keyword>
<keyword evidence="3" id="KW-1185">Reference proteome</keyword>
<comment type="caution">
    <text evidence="2">The sequence shown here is derived from an EMBL/GenBank/DDBJ whole genome shotgun (WGS) entry which is preliminary data.</text>
</comment>
<keyword evidence="1" id="KW-0812">Transmembrane</keyword>
<gene>
    <name evidence="2" type="ORF">VP01_10686g1</name>
</gene>